<dbReference type="Proteomes" id="UP000694005">
    <property type="component" value="Chromosome A02"/>
</dbReference>
<evidence type="ECO:0000313" key="2">
    <source>
        <dbReference type="EMBL" id="CAG7892109.1"/>
    </source>
</evidence>
<gene>
    <name evidence="3" type="ORF">BRAA02T05678Z</name>
    <name evidence="2" type="ORF">BRAPAZ1V2_A02P10610.2</name>
</gene>
<name>A0A3P6APX6_BRACM</name>
<sequence length="121" mass="13867">MDEEQRKKEQAEEKKTEMGLTEDDEDVVVPVYREETVVTPEEKKQEDESKDDDDDDVSSLVCSFTGTIKTREILSSMEATPSRTTKTNPMHHQKGANEASDSILWIKDEIYNKPGLYPEKL</sequence>
<feature type="compositionally biased region" description="Acidic residues" evidence="1">
    <location>
        <begin position="48"/>
        <end position="57"/>
    </location>
</feature>
<organism evidence="3">
    <name type="scientific">Brassica campestris</name>
    <name type="common">Field mustard</name>
    <dbReference type="NCBI Taxonomy" id="3711"/>
    <lineage>
        <taxon>Eukaryota</taxon>
        <taxon>Viridiplantae</taxon>
        <taxon>Streptophyta</taxon>
        <taxon>Embryophyta</taxon>
        <taxon>Tracheophyta</taxon>
        <taxon>Spermatophyta</taxon>
        <taxon>Magnoliopsida</taxon>
        <taxon>eudicotyledons</taxon>
        <taxon>Gunneridae</taxon>
        <taxon>Pentapetalae</taxon>
        <taxon>rosids</taxon>
        <taxon>malvids</taxon>
        <taxon>Brassicales</taxon>
        <taxon>Brassicaceae</taxon>
        <taxon>Brassiceae</taxon>
        <taxon>Brassica</taxon>
    </lineage>
</organism>
<feature type="compositionally biased region" description="Polar residues" evidence="1">
    <location>
        <begin position="77"/>
        <end position="88"/>
    </location>
</feature>
<reference evidence="3" key="1">
    <citation type="submission" date="2018-11" db="EMBL/GenBank/DDBJ databases">
        <authorList>
            <consortium name="Genoscope - CEA"/>
            <person name="William W."/>
        </authorList>
    </citation>
    <scope>NUCLEOTIDE SEQUENCE</scope>
</reference>
<feature type="region of interest" description="Disordered" evidence="1">
    <location>
        <begin position="1"/>
        <end position="59"/>
    </location>
</feature>
<proteinExistence type="predicted"/>
<feature type="compositionally biased region" description="Basic and acidic residues" evidence="1">
    <location>
        <begin position="32"/>
        <end position="47"/>
    </location>
</feature>
<feature type="compositionally biased region" description="Basic and acidic residues" evidence="1">
    <location>
        <begin position="1"/>
        <end position="17"/>
    </location>
</feature>
<accession>A0A3P6APX6</accession>
<evidence type="ECO:0000256" key="1">
    <source>
        <dbReference type="SAM" id="MobiDB-lite"/>
    </source>
</evidence>
<protein>
    <submittedName>
        <fullName evidence="2">Uncharacterized protein</fullName>
    </submittedName>
</protein>
<dbReference type="Gramene" id="A02p10610.2_BraZ1">
    <property type="protein sequence ID" value="A02p10610.2_BraZ1.CDS.1"/>
    <property type="gene ID" value="A02g10610.2_BraZ1"/>
</dbReference>
<evidence type="ECO:0000313" key="3">
    <source>
        <dbReference type="EMBL" id="VDC86158.1"/>
    </source>
</evidence>
<feature type="region of interest" description="Disordered" evidence="1">
    <location>
        <begin position="74"/>
        <end position="99"/>
    </location>
</feature>
<dbReference type="EMBL" id="LS974618">
    <property type="protein sequence ID" value="CAG7892109.1"/>
    <property type="molecule type" value="Genomic_DNA"/>
</dbReference>
<dbReference type="EMBL" id="LR031573">
    <property type="protein sequence ID" value="VDC86158.1"/>
    <property type="molecule type" value="Genomic_DNA"/>
</dbReference>
<dbReference type="AlphaFoldDB" id="A0A3P6APX6"/>